<sequence length="52" mass="6502">MNELLLYLYKKNHFERILKIHLEFFHFFLNTYTFNGFSKECLEYKLFETSSL</sequence>
<dbReference type="AlphaFoldDB" id="A0A1N7QZ01"/>
<name>A0A1N7QZ01_9FLAO</name>
<evidence type="ECO:0000313" key="2">
    <source>
        <dbReference type="Proteomes" id="UP000185781"/>
    </source>
</evidence>
<accession>A0A1N7QZ01</accession>
<dbReference type="Proteomes" id="UP000185781">
    <property type="component" value="Unassembled WGS sequence"/>
</dbReference>
<organism evidence="1 2">
    <name type="scientific">Chryseobacterium gambrini</name>
    <dbReference type="NCBI Taxonomy" id="373672"/>
    <lineage>
        <taxon>Bacteria</taxon>
        <taxon>Pseudomonadati</taxon>
        <taxon>Bacteroidota</taxon>
        <taxon>Flavobacteriia</taxon>
        <taxon>Flavobacteriales</taxon>
        <taxon>Weeksellaceae</taxon>
        <taxon>Chryseobacterium group</taxon>
        <taxon>Chryseobacterium</taxon>
    </lineage>
</organism>
<reference evidence="1 2" key="1">
    <citation type="submission" date="2017-01" db="EMBL/GenBank/DDBJ databases">
        <authorList>
            <person name="Mah S.A."/>
            <person name="Swanson W.J."/>
            <person name="Moy G.W."/>
            <person name="Vacquier V.D."/>
        </authorList>
    </citation>
    <scope>NUCLEOTIDE SEQUENCE [LARGE SCALE GENOMIC DNA]</scope>
    <source>
        <strain evidence="1 2">DSM 18014</strain>
    </source>
</reference>
<dbReference type="EMBL" id="FTOV01000025">
    <property type="protein sequence ID" value="SIT28113.1"/>
    <property type="molecule type" value="Genomic_DNA"/>
</dbReference>
<proteinExistence type="predicted"/>
<protein>
    <submittedName>
        <fullName evidence="1">Uncharacterized protein</fullName>
    </submittedName>
</protein>
<evidence type="ECO:0000313" key="1">
    <source>
        <dbReference type="EMBL" id="SIT28113.1"/>
    </source>
</evidence>
<dbReference type="STRING" id="373672.SAMN05421785_1253"/>
<gene>
    <name evidence="1" type="ORF">SAMN05421785_1253</name>
</gene>